<keyword evidence="8" id="KW-1185">Reference proteome</keyword>
<dbReference type="PROSITE" id="PS50158">
    <property type="entry name" value="ZF_CCHC"/>
    <property type="match status" value="1"/>
</dbReference>
<dbReference type="Gene3D" id="4.10.60.10">
    <property type="entry name" value="Zinc finger, CCHC-type"/>
    <property type="match status" value="1"/>
</dbReference>
<feature type="compositionally biased region" description="Low complexity" evidence="2">
    <location>
        <begin position="38"/>
        <end position="56"/>
    </location>
</feature>
<dbReference type="AlphaFoldDB" id="A0A6A3JA88"/>
<feature type="region of interest" description="Disordered" evidence="2">
    <location>
        <begin position="131"/>
        <end position="233"/>
    </location>
</feature>
<evidence type="ECO:0000313" key="9">
    <source>
        <dbReference type="Proteomes" id="UP000435112"/>
    </source>
</evidence>
<dbReference type="Pfam" id="PF03732">
    <property type="entry name" value="Retrotrans_gag"/>
    <property type="match status" value="1"/>
</dbReference>
<dbReference type="PANTHER" id="PTHR33223">
    <property type="entry name" value="CCHC-TYPE DOMAIN-CONTAINING PROTEIN"/>
    <property type="match status" value="1"/>
</dbReference>
<dbReference type="SUPFAM" id="SSF57756">
    <property type="entry name" value="Retrovirus zinc finger-like domains"/>
    <property type="match status" value="1"/>
</dbReference>
<accession>A0A6A3JA88</accession>
<evidence type="ECO:0000313" key="7">
    <source>
        <dbReference type="Proteomes" id="UP000429607"/>
    </source>
</evidence>
<organism evidence="5 9">
    <name type="scientific">Phytophthora rubi</name>
    <dbReference type="NCBI Taxonomy" id="129364"/>
    <lineage>
        <taxon>Eukaryota</taxon>
        <taxon>Sar</taxon>
        <taxon>Stramenopiles</taxon>
        <taxon>Oomycota</taxon>
        <taxon>Peronosporomycetes</taxon>
        <taxon>Peronosporales</taxon>
        <taxon>Peronosporaceae</taxon>
        <taxon>Phytophthora</taxon>
    </lineage>
</organism>
<feature type="domain" description="CCHC-type" evidence="3">
    <location>
        <begin position="592"/>
        <end position="607"/>
    </location>
</feature>
<feature type="compositionally biased region" description="Acidic residues" evidence="2">
    <location>
        <begin position="534"/>
        <end position="545"/>
    </location>
</feature>
<dbReference type="InterPro" id="IPR036875">
    <property type="entry name" value="Znf_CCHC_sf"/>
</dbReference>
<feature type="region of interest" description="Disordered" evidence="2">
    <location>
        <begin position="1"/>
        <end position="104"/>
    </location>
</feature>
<name>A0A6A3JA88_9STRA</name>
<reference evidence="7 9" key="1">
    <citation type="submission" date="2018-09" db="EMBL/GenBank/DDBJ databases">
        <title>Genomic investigation of the strawberry pathogen Phytophthora fragariae indicates pathogenicity is determined by transcriptional variation in three key races.</title>
        <authorList>
            <person name="Adams T.M."/>
            <person name="Armitage A.D."/>
            <person name="Sobczyk M.K."/>
            <person name="Bates H.J."/>
            <person name="Dunwell J.M."/>
            <person name="Nellist C.F."/>
            <person name="Harrison R.J."/>
        </authorList>
    </citation>
    <scope>NUCLEOTIDE SEQUENCE [LARGE SCALE GENOMIC DNA]</scope>
    <source>
        <strain evidence="4 7">SCRP249</strain>
        <strain evidence="5 9">SCRP324</strain>
        <strain evidence="6 8">SCRP333</strain>
    </source>
</reference>
<evidence type="ECO:0000256" key="2">
    <source>
        <dbReference type="SAM" id="MobiDB-lite"/>
    </source>
</evidence>
<keyword evidence="1" id="KW-0863">Zinc-finger</keyword>
<comment type="caution">
    <text evidence="5">The sequence shown here is derived from an EMBL/GenBank/DDBJ whole genome shotgun (WGS) entry which is preliminary data.</text>
</comment>
<feature type="compositionally biased region" description="Acidic residues" evidence="2">
    <location>
        <begin position="192"/>
        <end position="202"/>
    </location>
</feature>
<gene>
    <name evidence="4" type="ORF">PR001_g22143</name>
    <name evidence="5" type="ORF">PR002_g20801</name>
    <name evidence="6" type="ORF">PR003_g25071</name>
</gene>
<feature type="compositionally biased region" description="Low complexity" evidence="2">
    <location>
        <begin position="134"/>
        <end position="145"/>
    </location>
</feature>
<dbReference type="OrthoDB" id="18186at2759"/>
<feature type="region of interest" description="Disordered" evidence="2">
    <location>
        <begin position="533"/>
        <end position="565"/>
    </location>
</feature>
<feature type="compositionally biased region" description="Polar residues" evidence="2">
    <location>
        <begin position="16"/>
        <end position="25"/>
    </location>
</feature>
<keyword evidence="1" id="KW-0479">Metal-binding</keyword>
<dbReference type="GO" id="GO:0008270">
    <property type="term" value="F:zinc ion binding"/>
    <property type="evidence" value="ECO:0007669"/>
    <property type="project" value="UniProtKB-KW"/>
</dbReference>
<evidence type="ECO:0000313" key="6">
    <source>
        <dbReference type="EMBL" id="KAE9291294.1"/>
    </source>
</evidence>
<dbReference type="Proteomes" id="UP000429607">
    <property type="component" value="Unassembled WGS sequence"/>
</dbReference>
<dbReference type="Proteomes" id="UP000434957">
    <property type="component" value="Unassembled WGS sequence"/>
</dbReference>
<proteinExistence type="predicted"/>
<evidence type="ECO:0000313" key="8">
    <source>
        <dbReference type="Proteomes" id="UP000434957"/>
    </source>
</evidence>
<dbReference type="GO" id="GO:0003676">
    <property type="term" value="F:nucleic acid binding"/>
    <property type="evidence" value="ECO:0007669"/>
    <property type="project" value="InterPro"/>
</dbReference>
<dbReference type="InterPro" id="IPR005162">
    <property type="entry name" value="Retrotrans_gag_dom"/>
</dbReference>
<evidence type="ECO:0000259" key="3">
    <source>
        <dbReference type="PROSITE" id="PS50158"/>
    </source>
</evidence>
<dbReference type="EMBL" id="QXFV01002424">
    <property type="protein sequence ID" value="KAE8988075.1"/>
    <property type="molecule type" value="Genomic_DNA"/>
</dbReference>
<keyword evidence="1" id="KW-0862">Zinc</keyword>
<sequence length="634" mass="68700">MVVIQGRTTEDVNAQDEISTGTSGNDMARTKTILVPVGTAAGDGTTGSSANTGSPGVQETLRVRAQDGDGSDLDGNNAPQDREATPEQDDEGGAARRDTTGPAMMTTLTTVLQQLVTSMDRMEARMHVIETQRSTAAIGSSATSGPPETTTGRTQDTRARSEPAPATTLTATMQRGPAPTVFGRRGGHGDDPDGGDGSDDSADSSSGDERGDGGNGGPSTPALAAAPRRTPRNRRRAIRDLELPTFQPSPMVSVSTWIARVDLALQGARLSGSGDWTDNELYYILGNKLQDNAARWWVQMDQEVRDGEKTWTNLKAALVRRYGERLDRSAAEWRVSQRRMMPGETFADFAAGLRDLCSQNRVSERVLLAQFYRSLEKTTRQLVKQAPRPRTLEEAVDKATEIEDPIDNVARGMLNIGQAWATAPNPYMVPMSGTTGPLMAIPGIGATGPTDLATGTTMEELDLAHFSNPQGVWNKFTGTWDIPVGRQWNGRYWAKKSMKRDRPARATEPLAVRRMAPAKADKKAKVSMAVAADQYEEEESDDDAETTVSHTPAPAKKRKSAVRGTKAAIRLAKPGETATDEKPASQRLGVQCYACHRFGHIAAKCPDDDARTRNEEYLKRRHEQNPQGNEERAA</sequence>
<dbReference type="PANTHER" id="PTHR33223:SF6">
    <property type="entry name" value="CCHC-TYPE DOMAIN-CONTAINING PROTEIN"/>
    <property type="match status" value="1"/>
</dbReference>
<dbReference type="InterPro" id="IPR001878">
    <property type="entry name" value="Znf_CCHC"/>
</dbReference>
<evidence type="ECO:0000313" key="5">
    <source>
        <dbReference type="EMBL" id="KAE8991600.1"/>
    </source>
</evidence>
<dbReference type="EMBL" id="QXFT01002933">
    <property type="protein sequence ID" value="KAE9291294.1"/>
    <property type="molecule type" value="Genomic_DNA"/>
</dbReference>
<evidence type="ECO:0000256" key="1">
    <source>
        <dbReference type="PROSITE-ProRule" id="PRU00047"/>
    </source>
</evidence>
<feature type="region of interest" description="Disordered" evidence="2">
    <location>
        <begin position="615"/>
        <end position="634"/>
    </location>
</feature>
<protein>
    <recommendedName>
        <fullName evidence="3">CCHC-type domain-containing protein</fullName>
    </recommendedName>
</protein>
<evidence type="ECO:0000313" key="4">
    <source>
        <dbReference type="EMBL" id="KAE8988075.1"/>
    </source>
</evidence>
<dbReference type="EMBL" id="QXFU01002026">
    <property type="protein sequence ID" value="KAE8991600.1"/>
    <property type="molecule type" value="Genomic_DNA"/>
</dbReference>
<dbReference type="Proteomes" id="UP000435112">
    <property type="component" value="Unassembled WGS sequence"/>
</dbReference>